<comment type="similarity">
    <text evidence="4">Belongs to the methyl-accepting chemotaxis (MCP) protein family.</text>
</comment>
<dbReference type="InterPro" id="IPR003660">
    <property type="entry name" value="HAMP_dom"/>
</dbReference>
<evidence type="ECO:0000259" key="9">
    <source>
        <dbReference type="PROSITE" id="PS50192"/>
    </source>
</evidence>
<evidence type="ECO:0000256" key="1">
    <source>
        <dbReference type="ARBA" id="ARBA00004429"/>
    </source>
</evidence>
<dbReference type="GO" id="GO:0007165">
    <property type="term" value="P:signal transduction"/>
    <property type="evidence" value="ECO:0007669"/>
    <property type="project" value="UniProtKB-KW"/>
</dbReference>
<evidence type="ECO:0000313" key="12">
    <source>
        <dbReference type="Proteomes" id="UP000256845"/>
    </source>
</evidence>
<dbReference type="Proteomes" id="UP000256845">
    <property type="component" value="Unassembled WGS sequence"/>
</dbReference>
<dbReference type="AlphaFoldDB" id="A0A3D9HZJ2"/>
<dbReference type="PANTHER" id="PTHR32089">
    <property type="entry name" value="METHYL-ACCEPTING CHEMOTAXIS PROTEIN MCPB"/>
    <property type="match status" value="1"/>
</dbReference>
<name>A0A3D9HZJ2_9PROT</name>
<evidence type="ECO:0000256" key="5">
    <source>
        <dbReference type="PROSITE-ProRule" id="PRU00284"/>
    </source>
</evidence>
<keyword evidence="2" id="KW-0997">Cell inner membrane</keyword>
<feature type="compositionally biased region" description="Polar residues" evidence="6">
    <location>
        <begin position="14"/>
        <end position="27"/>
    </location>
</feature>
<feature type="domain" description="Methyl-accepting transducer" evidence="8">
    <location>
        <begin position="657"/>
        <end position="879"/>
    </location>
</feature>
<dbReference type="PRINTS" id="PR00260">
    <property type="entry name" value="CHEMTRNSDUCR"/>
</dbReference>
<dbReference type="PANTHER" id="PTHR32089:SF112">
    <property type="entry name" value="LYSOZYME-LIKE PROTEIN-RELATED"/>
    <property type="match status" value="1"/>
</dbReference>
<organism evidence="11 12">
    <name type="scientific">Aestuariispira insulae</name>
    <dbReference type="NCBI Taxonomy" id="1461337"/>
    <lineage>
        <taxon>Bacteria</taxon>
        <taxon>Pseudomonadati</taxon>
        <taxon>Pseudomonadota</taxon>
        <taxon>Alphaproteobacteria</taxon>
        <taxon>Rhodospirillales</taxon>
        <taxon>Kiloniellaceae</taxon>
        <taxon>Aestuariispira</taxon>
    </lineage>
</organism>
<feature type="domain" description="T-SNARE coiled-coil homology" evidence="9">
    <location>
        <begin position="809"/>
        <end position="871"/>
    </location>
</feature>
<dbReference type="GO" id="GO:0004888">
    <property type="term" value="F:transmembrane signaling receptor activity"/>
    <property type="evidence" value="ECO:0007669"/>
    <property type="project" value="InterPro"/>
</dbReference>
<dbReference type="Gene3D" id="1.20.58.920">
    <property type="match status" value="2"/>
</dbReference>
<evidence type="ECO:0000259" key="10">
    <source>
        <dbReference type="PROSITE" id="PS50885"/>
    </source>
</evidence>
<dbReference type="OrthoDB" id="8476854at2"/>
<dbReference type="CDD" id="cd06225">
    <property type="entry name" value="HAMP"/>
    <property type="match status" value="1"/>
</dbReference>
<dbReference type="InterPro" id="IPR004089">
    <property type="entry name" value="MCPsignal_dom"/>
</dbReference>
<protein>
    <submittedName>
        <fullName evidence="11">Methyl-accepting chemotaxis protein</fullName>
    </submittedName>
</protein>
<evidence type="ECO:0000259" key="8">
    <source>
        <dbReference type="PROSITE" id="PS50111"/>
    </source>
</evidence>
<dbReference type="SMART" id="SM00283">
    <property type="entry name" value="MA"/>
    <property type="match status" value="1"/>
</dbReference>
<dbReference type="GO" id="GO:0005886">
    <property type="term" value="C:plasma membrane"/>
    <property type="evidence" value="ECO:0007669"/>
    <property type="project" value="UniProtKB-SubCell"/>
</dbReference>
<dbReference type="Pfam" id="PF21689">
    <property type="entry name" value="TorS_sensor_domain"/>
    <property type="match status" value="1"/>
</dbReference>
<dbReference type="EMBL" id="QRDW01000001">
    <property type="protein sequence ID" value="RED54326.1"/>
    <property type="molecule type" value="Genomic_DNA"/>
</dbReference>
<keyword evidence="3 5" id="KW-0807">Transducer</keyword>
<keyword evidence="7" id="KW-1133">Transmembrane helix</keyword>
<reference evidence="11 12" key="1">
    <citation type="submission" date="2018-07" db="EMBL/GenBank/DDBJ databases">
        <title>Genomic Encyclopedia of Type Strains, Phase III (KMG-III): the genomes of soil and plant-associated and newly described type strains.</title>
        <authorList>
            <person name="Whitman W."/>
        </authorList>
    </citation>
    <scope>NUCLEOTIDE SEQUENCE [LARGE SCALE GENOMIC DNA]</scope>
    <source>
        <strain evidence="11 12">CECT 8488</strain>
    </source>
</reference>
<evidence type="ECO:0000256" key="3">
    <source>
        <dbReference type="ARBA" id="ARBA00023224"/>
    </source>
</evidence>
<evidence type="ECO:0000313" key="11">
    <source>
        <dbReference type="EMBL" id="RED54326.1"/>
    </source>
</evidence>
<feature type="transmembrane region" description="Helical" evidence="7">
    <location>
        <begin position="69"/>
        <end position="91"/>
    </location>
</feature>
<dbReference type="PROSITE" id="PS50885">
    <property type="entry name" value="HAMP"/>
    <property type="match status" value="1"/>
</dbReference>
<evidence type="ECO:0000256" key="7">
    <source>
        <dbReference type="SAM" id="Phobius"/>
    </source>
</evidence>
<feature type="compositionally biased region" description="Basic and acidic residues" evidence="6">
    <location>
        <begin position="1"/>
        <end position="10"/>
    </location>
</feature>
<feature type="compositionally biased region" description="Basic and acidic residues" evidence="6">
    <location>
        <begin position="715"/>
        <end position="730"/>
    </location>
</feature>
<dbReference type="SUPFAM" id="SSF58104">
    <property type="entry name" value="Methyl-accepting chemotaxis protein (MCP) signaling domain"/>
    <property type="match status" value="1"/>
</dbReference>
<comment type="caution">
    <text evidence="11">The sequence shown here is derived from an EMBL/GenBank/DDBJ whole genome shotgun (WGS) entry which is preliminary data.</text>
</comment>
<keyword evidence="2" id="KW-1003">Cell membrane</keyword>
<keyword evidence="7" id="KW-0472">Membrane</keyword>
<keyword evidence="7" id="KW-0812">Transmembrane</keyword>
<comment type="subcellular location">
    <subcellularLocation>
        <location evidence="1">Cell inner membrane</location>
        <topology evidence="1">Multi-pass membrane protein</topology>
    </subcellularLocation>
</comment>
<evidence type="ECO:0000256" key="6">
    <source>
        <dbReference type="SAM" id="MobiDB-lite"/>
    </source>
</evidence>
<feature type="transmembrane region" description="Helical" evidence="7">
    <location>
        <begin position="543"/>
        <end position="562"/>
    </location>
</feature>
<accession>A0A3D9HZJ2</accession>
<dbReference type="RefSeq" id="WP_115935390.1">
    <property type="nucleotide sequence ID" value="NZ_QRDW01000001.1"/>
</dbReference>
<dbReference type="InterPro" id="IPR000727">
    <property type="entry name" value="T_SNARE_dom"/>
</dbReference>
<feature type="domain" description="HAMP" evidence="10">
    <location>
        <begin position="564"/>
        <end position="616"/>
    </location>
</feature>
<dbReference type="Gene3D" id="6.10.340.10">
    <property type="match status" value="1"/>
</dbReference>
<dbReference type="SMART" id="SM00304">
    <property type="entry name" value="HAMP"/>
    <property type="match status" value="1"/>
</dbReference>
<keyword evidence="12" id="KW-1185">Reference proteome</keyword>
<dbReference type="InterPro" id="IPR038188">
    <property type="entry name" value="TorS_sensor_sf"/>
</dbReference>
<dbReference type="Pfam" id="PF00015">
    <property type="entry name" value="MCPsignal"/>
    <property type="match status" value="1"/>
</dbReference>
<evidence type="ECO:0000256" key="2">
    <source>
        <dbReference type="ARBA" id="ARBA00022519"/>
    </source>
</evidence>
<gene>
    <name evidence="11" type="ORF">DFP90_1011129</name>
</gene>
<feature type="region of interest" description="Disordered" evidence="6">
    <location>
        <begin position="715"/>
        <end position="736"/>
    </location>
</feature>
<dbReference type="Gene3D" id="1.10.287.950">
    <property type="entry name" value="Methyl-accepting chemotaxis protein"/>
    <property type="match status" value="1"/>
</dbReference>
<dbReference type="PROSITE" id="PS50192">
    <property type="entry name" value="T_SNARE"/>
    <property type="match status" value="1"/>
</dbReference>
<sequence length="914" mass="97911">MNAESSRAEAEESLGTNEQPDPVTNEQAETELRLGDSFTDEEAVMAPSGNEETKASGNSAFWHRIQFKLMAAMAVIAGLAVLTSLFGITSFNDIEDGLLSVTRDGVPTMSVAQELSRDSLALASAAPELNAAQNQSQREAVYNDMTTRLGVLQGLLNQLLDREVNPEKTASLQKLLDEVGGNLENQNNLVQARIDEGQKRRSLSLEIEKTRVELQKLLQPMINERGEWMAKTATELAESSGNETMQLTTGTSAILTETFSLKDKATNAYYVLLLAAEAPDITALEAHEINYMISSLSLSSALLTIQDEALKESLKRLVDLGSESESILSIKRRILETQANGGNTDEDEKAIANLLEELNALKPKLMGALDEQIRVSRGALLSGGRDLRTALDNGLTTLVLNGAEQTRDLMEAAAAADNMASLLLKEGKAETGDEIEAFSTEFDQAWKDAQENLNEMRDKDAASKVKPLFDKLAAYRAGDNSIGSVRKSELAAVADAEAILTQNAELSNRIVAELEDFVSTSLQDTNVLSQEAESVLNSGRQKLIIAAIVSVVVSVLIAWLYVGRNVAARLIRLTGITQTIADGDLTVRLPRGGRDEITQLADAVRVFRDNGREMEQMRAEQAEAEARTEAEKQAAMRKLADDFEGSVKGIVDQVASATGNMRKAAQAMSDLANNTSSHATTVAAAAEETSVNVETVASTTEELINTSQTIEQRVSHSSDVAKRAGEEAEHTSNQVSSLAEAAQKIGEVVNLISDIAEQTNLLALNATIEAARAGDAGKGFAVVANEVKSLANQTAKATEEISQQVSSIQRATGDAVNAIQEITVTVKEVSDMSLEITRSVQEQNSATQEIGHNVRQAAAGTQEVSETITTVTKAAGETGGFANDLLNTAEELAGQASALGQEVDRFLSNVRGSN</sequence>
<dbReference type="Pfam" id="PF00672">
    <property type="entry name" value="HAMP"/>
    <property type="match status" value="1"/>
</dbReference>
<proteinExistence type="inferred from homology"/>
<evidence type="ECO:0000256" key="4">
    <source>
        <dbReference type="ARBA" id="ARBA00029447"/>
    </source>
</evidence>
<dbReference type="InterPro" id="IPR004090">
    <property type="entry name" value="Chemotax_Me-accpt_rcpt"/>
</dbReference>
<dbReference type="PROSITE" id="PS50111">
    <property type="entry name" value="CHEMOTAXIS_TRANSDUC_2"/>
    <property type="match status" value="1"/>
</dbReference>
<dbReference type="GO" id="GO:0006935">
    <property type="term" value="P:chemotaxis"/>
    <property type="evidence" value="ECO:0007669"/>
    <property type="project" value="InterPro"/>
</dbReference>
<feature type="region of interest" description="Disordered" evidence="6">
    <location>
        <begin position="1"/>
        <end position="39"/>
    </location>
</feature>